<evidence type="ECO:0000256" key="6">
    <source>
        <dbReference type="ARBA" id="ARBA00022989"/>
    </source>
</evidence>
<feature type="transmembrane region" description="Helical" evidence="12">
    <location>
        <begin position="155"/>
        <end position="177"/>
    </location>
</feature>
<evidence type="ECO:0000256" key="7">
    <source>
        <dbReference type="ARBA" id="ARBA00023002"/>
    </source>
</evidence>
<dbReference type="EMBL" id="MU001495">
    <property type="protein sequence ID" value="KAF2448294.1"/>
    <property type="molecule type" value="Genomic_DNA"/>
</dbReference>
<dbReference type="GO" id="GO:0005886">
    <property type="term" value="C:plasma membrane"/>
    <property type="evidence" value="ECO:0007669"/>
    <property type="project" value="TreeGrafter"/>
</dbReference>
<evidence type="ECO:0000256" key="9">
    <source>
        <dbReference type="ARBA" id="ARBA00023136"/>
    </source>
</evidence>
<keyword evidence="13" id="KW-0732">Signal</keyword>
<keyword evidence="5" id="KW-0249">Electron transport</keyword>
<feature type="transmembrane region" description="Helical" evidence="12">
    <location>
        <begin position="324"/>
        <end position="345"/>
    </location>
</feature>
<organism evidence="15 16">
    <name type="scientific">Karstenula rhodostoma CBS 690.94</name>
    <dbReference type="NCBI Taxonomy" id="1392251"/>
    <lineage>
        <taxon>Eukaryota</taxon>
        <taxon>Fungi</taxon>
        <taxon>Dikarya</taxon>
        <taxon>Ascomycota</taxon>
        <taxon>Pezizomycotina</taxon>
        <taxon>Dothideomycetes</taxon>
        <taxon>Pleosporomycetidae</taxon>
        <taxon>Pleosporales</taxon>
        <taxon>Massarineae</taxon>
        <taxon>Didymosphaeriaceae</taxon>
        <taxon>Karstenula</taxon>
    </lineage>
</organism>
<dbReference type="CDD" id="cd06186">
    <property type="entry name" value="NOX_Duox_like_FAD_NADP"/>
    <property type="match status" value="1"/>
</dbReference>
<dbReference type="Pfam" id="PF08030">
    <property type="entry name" value="NAD_binding_6"/>
    <property type="match status" value="1"/>
</dbReference>
<evidence type="ECO:0000256" key="8">
    <source>
        <dbReference type="ARBA" id="ARBA00023065"/>
    </source>
</evidence>
<keyword evidence="16" id="KW-1185">Reference proteome</keyword>
<dbReference type="Pfam" id="PF01794">
    <property type="entry name" value="Ferric_reduct"/>
    <property type="match status" value="1"/>
</dbReference>
<dbReference type="GO" id="GO:0006879">
    <property type="term" value="P:intracellular iron ion homeostasis"/>
    <property type="evidence" value="ECO:0007669"/>
    <property type="project" value="TreeGrafter"/>
</dbReference>
<evidence type="ECO:0000256" key="2">
    <source>
        <dbReference type="ARBA" id="ARBA00006278"/>
    </source>
</evidence>
<dbReference type="SFLD" id="SFLDS00052">
    <property type="entry name" value="Ferric_Reductase_Domain"/>
    <property type="match status" value="1"/>
</dbReference>
<evidence type="ECO:0000256" key="3">
    <source>
        <dbReference type="ARBA" id="ARBA00022448"/>
    </source>
</evidence>
<keyword evidence="6 12" id="KW-1133">Transmembrane helix</keyword>
<name>A0A9P4UDX7_9PLEO</name>
<dbReference type="Gene3D" id="3.40.50.80">
    <property type="entry name" value="Nucleotide-binding domain of ferredoxin-NADP reductase (FNR) module"/>
    <property type="match status" value="1"/>
</dbReference>
<dbReference type="InterPro" id="IPR039261">
    <property type="entry name" value="FNR_nucleotide-bd"/>
</dbReference>
<evidence type="ECO:0000256" key="1">
    <source>
        <dbReference type="ARBA" id="ARBA00004141"/>
    </source>
</evidence>
<evidence type="ECO:0000256" key="5">
    <source>
        <dbReference type="ARBA" id="ARBA00022982"/>
    </source>
</evidence>
<keyword evidence="9 12" id="KW-0472">Membrane</keyword>
<dbReference type="OrthoDB" id="167398at2759"/>
<feature type="domain" description="FAD-binding FR-type" evidence="14">
    <location>
        <begin position="427"/>
        <end position="592"/>
    </location>
</feature>
<evidence type="ECO:0000256" key="4">
    <source>
        <dbReference type="ARBA" id="ARBA00022692"/>
    </source>
</evidence>
<feature type="transmembrane region" description="Helical" evidence="12">
    <location>
        <begin position="365"/>
        <end position="383"/>
    </location>
</feature>
<dbReference type="SFLD" id="SFLDG01168">
    <property type="entry name" value="Ferric_reductase_subgroup_(FRE"/>
    <property type="match status" value="1"/>
</dbReference>
<comment type="caution">
    <text evidence="15">The sequence shown here is derived from an EMBL/GenBank/DDBJ whole genome shotgun (WGS) entry which is preliminary data.</text>
</comment>
<dbReference type="Proteomes" id="UP000799764">
    <property type="component" value="Unassembled WGS sequence"/>
</dbReference>
<feature type="signal peptide" evidence="13">
    <location>
        <begin position="1"/>
        <end position="17"/>
    </location>
</feature>
<dbReference type="SUPFAM" id="SSF52343">
    <property type="entry name" value="Ferredoxin reductase-like, C-terminal NADP-linked domain"/>
    <property type="match status" value="1"/>
</dbReference>
<sequence>MRSIAFVLLLSARPIAAHVALRSGKWCFGGCETAVNYATFNDTGPGSKKTRSCEGVLRATSLYLCIDEYCEASGRTAWFQDANETCIQRINATLPPYEIIDQFGPEERSGFKRLSADEAFKWPTLNEVVVPDDDFFERAFTTLDAAYFEYDIHRVYGYVLFYFWAVVISIGVGSRLLSLIHGLRRQEWQRVSTSPDGFNHFQTKPGISSWSQALLKRYVTIPAAFNNRCSQPFGWCSVPTRIQSLTILAFVVLNIVLCSINYRLTDGNLYWPTHTAQLLRFVSDRTGIISLINFPLIWLFGMRNNTLMWMTGWGFGTYNNFHRWVARVSTAQAVVHSVGYTIMIWEGDGLASLMKYLHKHYFWNGELATILMCALLAFSVYGLRRSHYEIFLTLHIICSVFVLVTMYYHVLIFGYWEWNSFVYPCVAVWILDRLLRGGRILAFNYRFWNTKATATYDPDSHIVSLRVPCNKSWLNPQPGTYYYIYVVDDLLYAHQNHPFTLAYVSTDIERPDLQLPLSPISERPSADRAGSSDSSESDALLQPTACPSKTASLVFLVRPYDGFTARLAKRAATHQASIRVLVEGPYGHTVPLHSFTNILFMVGGTGIAVPLSHISHLLSETSSVVSLRIVWAVREHAFLASILREFHTLLEDERVELEVHVTQDEKNTDDVPADEMKRVKLMPGRPAVHDVVEEMARESGYDRLAVVACGPARMADETRKACVAMLGRGFRGVEYFEESFKW</sequence>
<comment type="similarity">
    <text evidence="2">Belongs to the ferric reductase (FRE) family.</text>
</comment>
<keyword evidence="3" id="KW-0813">Transport</keyword>
<dbReference type="Pfam" id="PF08022">
    <property type="entry name" value="FAD_binding_8"/>
    <property type="match status" value="1"/>
</dbReference>
<feature type="transmembrane region" description="Helical" evidence="12">
    <location>
        <begin position="390"/>
        <end position="410"/>
    </location>
</feature>
<evidence type="ECO:0000313" key="15">
    <source>
        <dbReference type="EMBL" id="KAF2448294.1"/>
    </source>
</evidence>
<dbReference type="AlphaFoldDB" id="A0A9P4UDX7"/>
<evidence type="ECO:0000259" key="14">
    <source>
        <dbReference type="PROSITE" id="PS51384"/>
    </source>
</evidence>
<evidence type="ECO:0000256" key="10">
    <source>
        <dbReference type="ARBA" id="ARBA00023180"/>
    </source>
</evidence>
<dbReference type="InterPro" id="IPR013121">
    <property type="entry name" value="Fe_red_NAD-bd_6"/>
</dbReference>
<evidence type="ECO:0000256" key="12">
    <source>
        <dbReference type="SAM" id="Phobius"/>
    </source>
</evidence>
<dbReference type="PANTHER" id="PTHR32361">
    <property type="entry name" value="FERRIC/CUPRIC REDUCTASE TRANSMEMBRANE COMPONENT"/>
    <property type="match status" value="1"/>
</dbReference>
<feature type="transmembrane region" description="Helical" evidence="12">
    <location>
        <begin position="285"/>
        <end position="303"/>
    </location>
</feature>
<accession>A0A9P4UDX7</accession>
<evidence type="ECO:0000313" key="16">
    <source>
        <dbReference type="Proteomes" id="UP000799764"/>
    </source>
</evidence>
<evidence type="ECO:0000256" key="11">
    <source>
        <dbReference type="SAM" id="MobiDB-lite"/>
    </source>
</evidence>
<dbReference type="InterPro" id="IPR051410">
    <property type="entry name" value="Ferric/Cupric_Reductase"/>
</dbReference>
<feature type="region of interest" description="Disordered" evidence="11">
    <location>
        <begin position="515"/>
        <end position="541"/>
    </location>
</feature>
<gene>
    <name evidence="15" type="ORF">P171DRAFT_461218</name>
</gene>
<dbReference type="InterPro" id="IPR017927">
    <property type="entry name" value="FAD-bd_FR_type"/>
</dbReference>
<dbReference type="InterPro" id="IPR013112">
    <property type="entry name" value="FAD-bd_8"/>
</dbReference>
<keyword evidence="4 12" id="KW-0812">Transmembrane</keyword>
<dbReference type="GO" id="GO:0006826">
    <property type="term" value="P:iron ion transport"/>
    <property type="evidence" value="ECO:0007669"/>
    <property type="project" value="TreeGrafter"/>
</dbReference>
<keyword evidence="7" id="KW-0560">Oxidoreductase</keyword>
<reference evidence="15" key="1">
    <citation type="journal article" date="2020" name="Stud. Mycol.">
        <title>101 Dothideomycetes genomes: a test case for predicting lifestyles and emergence of pathogens.</title>
        <authorList>
            <person name="Haridas S."/>
            <person name="Albert R."/>
            <person name="Binder M."/>
            <person name="Bloem J."/>
            <person name="Labutti K."/>
            <person name="Salamov A."/>
            <person name="Andreopoulos B."/>
            <person name="Baker S."/>
            <person name="Barry K."/>
            <person name="Bills G."/>
            <person name="Bluhm B."/>
            <person name="Cannon C."/>
            <person name="Castanera R."/>
            <person name="Culley D."/>
            <person name="Daum C."/>
            <person name="Ezra D."/>
            <person name="Gonzalez J."/>
            <person name="Henrissat B."/>
            <person name="Kuo A."/>
            <person name="Liang C."/>
            <person name="Lipzen A."/>
            <person name="Lutzoni F."/>
            <person name="Magnuson J."/>
            <person name="Mondo S."/>
            <person name="Nolan M."/>
            <person name="Ohm R."/>
            <person name="Pangilinan J."/>
            <person name="Park H.-J."/>
            <person name="Ramirez L."/>
            <person name="Alfaro M."/>
            <person name="Sun H."/>
            <person name="Tritt A."/>
            <person name="Yoshinaga Y."/>
            <person name="Zwiers L.-H."/>
            <person name="Turgeon B."/>
            <person name="Goodwin S."/>
            <person name="Spatafora J."/>
            <person name="Crous P."/>
            <person name="Grigoriev I."/>
        </authorList>
    </citation>
    <scope>NUCLEOTIDE SEQUENCE</scope>
    <source>
        <strain evidence="15">CBS 690.94</strain>
    </source>
</reference>
<comment type="subcellular location">
    <subcellularLocation>
        <location evidence="1">Membrane</location>
        <topology evidence="1">Multi-pass membrane protein</topology>
    </subcellularLocation>
</comment>
<dbReference type="InterPro" id="IPR013130">
    <property type="entry name" value="Fe3_Rdtase_TM_dom"/>
</dbReference>
<protein>
    <submittedName>
        <fullName evidence="15">Ferric-chelate reductase-like protein</fullName>
    </submittedName>
</protein>
<dbReference type="GO" id="GO:0015677">
    <property type="term" value="P:copper ion import"/>
    <property type="evidence" value="ECO:0007669"/>
    <property type="project" value="TreeGrafter"/>
</dbReference>
<keyword evidence="8" id="KW-0406">Ion transport</keyword>
<feature type="transmembrane region" description="Helical" evidence="12">
    <location>
        <begin position="245"/>
        <end position="265"/>
    </location>
</feature>
<proteinExistence type="inferred from homology"/>
<evidence type="ECO:0000256" key="13">
    <source>
        <dbReference type="SAM" id="SignalP"/>
    </source>
</evidence>
<feature type="chain" id="PRO_5040457935" evidence="13">
    <location>
        <begin position="18"/>
        <end position="742"/>
    </location>
</feature>
<keyword evidence="10" id="KW-0325">Glycoprotein</keyword>
<dbReference type="GO" id="GO:0000293">
    <property type="term" value="F:ferric-chelate reductase activity"/>
    <property type="evidence" value="ECO:0007669"/>
    <property type="project" value="UniProtKB-ARBA"/>
</dbReference>
<dbReference type="PROSITE" id="PS51384">
    <property type="entry name" value="FAD_FR"/>
    <property type="match status" value="1"/>
</dbReference>
<dbReference type="PANTHER" id="PTHR32361:SF9">
    <property type="entry name" value="FERRIC REDUCTASE TRANSMEMBRANE COMPONENT 3-RELATED"/>
    <property type="match status" value="1"/>
</dbReference>